<reference evidence="1" key="1">
    <citation type="journal article" date="2022" name="bioRxiv">
        <title>Sequencing and chromosome-scale assembly of the giantPleurodeles waltlgenome.</title>
        <authorList>
            <person name="Brown T."/>
            <person name="Elewa A."/>
            <person name="Iarovenko S."/>
            <person name="Subramanian E."/>
            <person name="Araus A.J."/>
            <person name="Petzold A."/>
            <person name="Susuki M."/>
            <person name="Suzuki K.-i.T."/>
            <person name="Hayashi T."/>
            <person name="Toyoda A."/>
            <person name="Oliveira C."/>
            <person name="Osipova E."/>
            <person name="Leigh N.D."/>
            <person name="Simon A."/>
            <person name="Yun M.H."/>
        </authorList>
    </citation>
    <scope>NUCLEOTIDE SEQUENCE</scope>
    <source>
        <strain evidence="1">20211129_DDA</strain>
        <tissue evidence="1">Liver</tissue>
    </source>
</reference>
<dbReference type="AlphaFoldDB" id="A0AAV7LA13"/>
<accession>A0AAV7LA13</accession>
<sequence>ATVLLLAHNRSGVNAATRRGHSTLEMRNGCTADSAHFEGAGHGGLCTAHSIGSAMAHLWPLHFFSASLFMA</sequence>
<gene>
    <name evidence="1" type="ORF">NDU88_001628</name>
</gene>
<feature type="non-terminal residue" evidence="1">
    <location>
        <position position="71"/>
    </location>
</feature>
<protein>
    <submittedName>
        <fullName evidence="1">Uncharacterized protein</fullName>
    </submittedName>
</protein>
<evidence type="ECO:0000313" key="2">
    <source>
        <dbReference type="Proteomes" id="UP001066276"/>
    </source>
</evidence>
<dbReference type="Proteomes" id="UP001066276">
    <property type="component" value="Chromosome 11"/>
</dbReference>
<name>A0AAV7LA13_PLEWA</name>
<organism evidence="1 2">
    <name type="scientific">Pleurodeles waltl</name>
    <name type="common">Iberian ribbed newt</name>
    <dbReference type="NCBI Taxonomy" id="8319"/>
    <lineage>
        <taxon>Eukaryota</taxon>
        <taxon>Metazoa</taxon>
        <taxon>Chordata</taxon>
        <taxon>Craniata</taxon>
        <taxon>Vertebrata</taxon>
        <taxon>Euteleostomi</taxon>
        <taxon>Amphibia</taxon>
        <taxon>Batrachia</taxon>
        <taxon>Caudata</taxon>
        <taxon>Salamandroidea</taxon>
        <taxon>Salamandridae</taxon>
        <taxon>Pleurodelinae</taxon>
        <taxon>Pleurodeles</taxon>
    </lineage>
</organism>
<proteinExistence type="predicted"/>
<dbReference type="EMBL" id="JANPWB010000015">
    <property type="protein sequence ID" value="KAJ1088471.1"/>
    <property type="molecule type" value="Genomic_DNA"/>
</dbReference>
<feature type="non-terminal residue" evidence="1">
    <location>
        <position position="1"/>
    </location>
</feature>
<evidence type="ECO:0000313" key="1">
    <source>
        <dbReference type="EMBL" id="KAJ1088471.1"/>
    </source>
</evidence>
<comment type="caution">
    <text evidence="1">The sequence shown here is derived from an EMBL/GenBank/DDBJ whole genome shotgun (WGS) entry which is preliminary data.</text>
</comment>
<keyword evidence="2" id="KW-1185">Reference proteome</keyword>